<accession>A0A2T4ZJ23</accession>
<name>A0A2T4ZJ23_9HYPH</name>
<protein>
    <submittedName>
        <fullName evidence="2">Uncharacterized protein</fullName>
    </submittedName>
</protein>
<organism evidence="2 3">
    <name type="scientific">Phreatobacter oligotrophus</name>
    <dbReference type="NCBI Taxonomy" id="1122261"/>
    <lineage>
        <taxon>Bacteria</taxon>
        <taxon>Pseudomonadati</taxon>
        <taxon>Pseudomonadota</taxon>
        <taxon>Alphaproteobacteria</taxon>
        <taxon>Hyphomicrobiales</taxon>
        <taxon>Phreatobacteraceae</taxon>
        <taxon>Phreatobacter</taxon>
    </lineage>
</organism>
<gene>
    <name evidence="2" type="ORF">C8P69_101652</name>
</gene>
<keyword evidence="1" id="KW-0812">Transmembrane</keyword>
<dbReference type="AlphaFoldDB" id="A0A2T4ZJ23"/>
<comment type="caution">
    <text evidence="2">The sequence shown here is derived from an EMBL/GenBank/DDBJ whole genome shotgun (WGS) entry which is preliminary data.</text>
</comment>
<sequence length="249" mass="26428">MADVSALESICTVSGSCTGWGCALSYPQGLFFLSSVLGLSILAIATYQYAQGLEESKATPTAIVMAVAVAILLLPALSKFTLNLGEGRPNVALELGASSNPNAQCDLRNIIAEATSEMQRRITALETRAAAAGNLPNPPPPNPGDTETDVRIFYVSGRSQDAAALQALLSRSYRRVTSVNSDLTEVRQRRPTAGSIRVRYEVYGDANFTDAATKIMTIVRAEFASRNNGLIGPDAVQAALPGDVQILMY</sequence>
<dbReference type="EMBL" id="PZZL01000001">
    <property type="protein sequence ID" value="PTM61978.1"/>
    <property type="molecule type" value="Genomic_DNA"/>
</dbReference>
<feature type="transmembrane region" description="Helical" evidence="1">
    <location>
        <begin position="30"/>
        <end position="50"/>
    </location>
</feature>
<dbReference type="Proteomes" id="UP000241808">
    <property type="component" value="Unassembled WGS sequence"/>
</dbReference>
<keyword evidence="1" id="KW-1133">Transmembrane helix</keyword>
<evidence type="ECO:0000256" key="1">
    <source>
        <dbReference type="SAM" id="Phobius"/>
    </source>
</evidence>
<evidence type="ECO:0000313" key="2">
    <source>
        <dbReference type="EMBL" id="PTM61978.1"/>
    </source>
</evidence>
<reference evidence="2 3" key="1">
    <citation type="submission" date="2018-04" db="EMBL/GenBank/DDBJ databases">
        <title>Genomic Encyclopedia of Archaeal and Bacterial Type Strains, Phase II (KMG-II): from individual species to whole genera.</title>
        <authorList>
            <person name="Goeker M."/>
        </authorList>
    </citation>
    <scope>NUCLEOTIDE SEQUENCE [LARGE SCALE GENOMIC DNA]</scope>
    <source>
        <strain evidence="2 3">DSM 25521</strain>
    </source>
</reference>
<feature type="transmembrane region" description="Helical" evidence="1">
    <location>
        <begin position="62"/>
        <end position="82"/>
    </location>
</feature>
<proteinExistence type="predicted"/>
<keyword evidence="3" id="KW-1185">Reference proteome</keyword>
<keyword evidence="1" id="KW-0472">Membrane</keyword>
<dbReference type="RefSeq" id="WP_146167279.1">
    <property type="nucleotide sequence ID" value="NZ_PZZL01000001.1"/>
</dbReference>
<evidence type="ECO:0000313" key="3">
    <source>
        <dbReference type="Proteomes" id="UP000241808"/>
    </source>
</evidence>